<keyword evidence="1" id="KW-0175">Coiled coil</keyword>
<evidence type="ECO:0000256" key="2">
    <source>
        <dbReference type="SAM" id="MobiDB-lite"/>
    </source>
</evidence>
<dbReference type="EMBL" id="BKCJ010245048">
    <property type="protein sequence ID" value="GEZ14015.1"/>
    <property type="molecule type" value="Genomic_DNA"/>
</dbReference>
<protein>
    <recommendedName>
        <fullName evidence="4">Reverse transcriptase domain-containing protein</fullName>
    </recommendedName>
</protein>
<sequence>IQVAQKKVKIAFENADSSSKVELIPSKIEYANKVILNFHKEFLVFSSLSRKGNDRLLQDQVFKNKEEVVIKRMGIGTQQPEEPESTLEDEFQDLHLNLPVLEFLAHAPIYNAILDKYVEILELGKNRLAFVQGEVSTKMEDPGLFTLPCRLGDSKPFDTLADLGSCEVKDVEVHIGKMKLLNDFYVIDIKKDPETLLLVGRGFLATANAVIDCRIAKIVVGEGITRLVFGVKGVNLGEEEAPYWTTLRKKESYKPRPSSDGAGAQIPYYARKDFLDCHFLEDWKIARDAEINPFKDFLVFRRMAEFFGAIPINLKSNIANQGSTDFFYLFSYPFIHFYRTKNQFHFTIMNKKIDKRKGRNVERGVLERESREKKEMVNSGKSGSESRPPILNKENYVPWSSRLLRYAKSKPNGKLIHNSILNGPYVRRMIPEPGDAERDVNTILLGLPEDTYAAVDSCKTAKEIWLRVQHMMKGSDIGIQEKKAKLFNEWERENCKQFEVFEQFAAEYTQLYDFLKYNQKEIISLNPRNRQIAQPSMNMGQDRQMQMVRGNGGNQFRQYAGQNAGNPAGYNDVIGNQVISNAAQNPRVHNVVRAEGNAARQNGNKIRCYNCRGIGHYASNSADLDEIEEVNANCILMANLQQASSSGTQTDSAPVYDSDGSAEVHEYENCYNNEIFNMFTQEEQYTELLEPIPEPQQVPQNDNNVISKVTNMEQEGKTVEQHSANFEETRTLYESLYQNLAIEVENVNSVNRKLKETNADLTTELARYKNQERCFEISQEKYDKLEKCYQQSIYQEQCLSKKINALHLSSGKQIMILNEQISELNKQLSKEKSTVSFLLEEKKKLKFDFKTCEDELLDKQIQLEKKIKDLNKLCLKWVNRFNRFNRFIYSHRSQTRFITLNRKWLWVIKI</sequence>
<feature type="region of interest" description="Disordered" evidence="2">
    <location>
        <begin position="363"/>
        <end position="388"/>
    </location>
</feature>
<feature type="non-terminal residue" evidence="3">
    <location>
        <position position="1"/>
    </location>
</feature>
<dbReference type="AlphaFoldDB" id="A0A699IAH2"/>
<organism evidence="3">
    <name type="scientific">Tanacetum cinerariifolium</name>
    <name type="common">Dalmatian daisy</name>
    <name type="synonym">Chrysanthemum cinerariifolium</name>
    <dbReference type="NCBI Taxonomy" id="118510"/>
    <lineage>
        <taxon>Eukaryota</taxon>
        <taxon>Viridiplantae</taxon>
        <taxon>Streptophyta</taxon>
        <taxon>Embryophyta</taxon>
        <taxon>Tracheophyta</taxon>
        <taxon>Spermatophyta</taxon>
        <taxon>Magnoliopsida</taxon>
        <taxon>eudicotyledons</taxon>
        <taxon>Gunneridae</taxon>
        <taxon>Pentapetalae</taxon>
        <taxon>asterids</taxon>
        <taxon>campanulids</taxon>
        <taxon>Asterales</taxon>
        <taxon>Asteraceae</taxon>
        <taxon>Asteroideae</taxon>
        <taxon>Anthemideae</taxon>
        <taxon>Anthemidinae</taxon>
        <taxon>Tanacetum</taxon>
    </lineage>
</organism>
<reference evidence="3" key="1">
    <citation type="journal article" date="2019" name="Sci. Rep.">
        <title>Draft genome of Tanacetum cinerariifolium, the natural source of mosquito coil.</title>
        <authorList>
            <person name="Yamashiro T."/>
            <person name="Shiraishi A."/>
            <person name="Satake H."/>
            <person name="Nakayama K."/>
        </authorList>
    </citation>
    <scope>NUCLEOTIDE SEQUENCE</scope>
</reference>
<dbReference type="PANTHER" id="PTHR33067:SF31">
    <property type="entry name" value="RNA-DIRECTED DNA POLYMERASE"/>
    <property type="match status" value="1"/>
</dbReference>
<feature type="compositionally biased region" description="Basic and acidic residues" evidence="2">
    <location>
        <begin position="363"/>
        <end position="376"/>
    </location>
</feature>
<gene>
    <name evidence="3" type="ORF">Tci_485988</name>
</gene>
<name>A0A699IAH2_TANCI</name>
<dbReference type="PANTHER" id="PTHR33067">
    <property type="entry name" value="RNA-DIRECTED DNA POLYMERASE-RELATED"/>
    <property type="match status" value="1"/>
</dbReference>
<evidence type="ECO:0000256" key="1">
    <source>
        <dbReference type="SAM" id="Coils"/>
    </source>
</evidence>
<feature type="coiled-coil region" evidence="1">
    <location>
        <begin position="814"/>
        <end position="873"/>
    </location>
</feature>
<proteinExistence type="predicted"/>
<evidence type="ECO:0000313" key="3">
    <source>
        <dbReference type="EMBL" id="GEZ14015.1"/>
    </source>
</evidence>
<evidence type="ECO:0008006" key="4">
    <source>
        <dbReference type="Google" id="ProtNLM"/>
    </source>
</evidence>
<comment type="caution">
    <text evidence="3">The sequence shown here is derived from an EMBL/GenBank/DDBJ whole genome shotgun (WGS) entry which is preliminary data.</text>
</comment>
<accession>A0A699IAH2</accession>
<feature type="non-terminal residue" evidence="3">
    <location>
        <position position="910"/>
    </location>
</feature>
<feature type="coiled-coil region" evidence="1">
    <location>
        <begin position="737"/>
        <end position="771"/>
    </location>
</feature>